<feature type="transmembrane region" description="Helical" evidence="8">
    <location>
        <begin position="7"/>
        <end position="32"/>
    </location>
</feature>
<keyword evidence="2" id="KW-0813">Transport</keyword>
<proteinExistence type="predicted"/>
<keyword evidence="3" id="KW-1003">Cell membrane</keyword>
<feature type="transmembrane region" description="Helical" evidence="8">
    <location>
        <begin position="284"/>
        <end position="301"/>
    </location>
</feature>
<dbReference type="InterPro" id="IPR051084">
    <property type="entry name" value="H+-coupled_symporters"/>
</dbReference>
<feature type="domain" description="Major facilitator superfamily (MFS) profile" evidence="9">
    <location>
        <begin position="5"/>
        <end position="394"/>
    </location>
</feature>
<keyword evidence="4 8" id="KW-0812">Transmembrane</keyword>
<gene>
    <name evidence="10" type="primary">proP_2</name>
    <name evidence="10" type="ORF">ERS008460_00452</name>
</gene>
<dbReference type="InterPro" id="IPR036259">
    <property type="entry name" value="MFS_trans_sf"/>
</dbReference>
<evidence type="ECO:0000256" key="2">
    <source>
        <dbReference type="ARBA" id="ARBA00022448"/>
    </source>
</evidence>
<feature type="transmembrane region" description="Helical" evidence="8">
    <location>
        <begin position="343"/>
        <end position="363"/>
    </location>
</feature>
<dbReference type="PROSITE" id="PS00216">
    <property type="entry name" value="SUGAR_TRANSPORT_1"/>
    <property type="match status" value="1"/>
</dbReference>
<keyword evidence="6 8" id="KW-1133">Transmembrane helix</keyword>
<feature type="transmembrane region" description="Helical" evidence="8">
    <location>
        <begin position="307"/>
        <end position="331"/>
    </location>
</feature>
<accession>A0A0T9T6Q1</accession>
<dbReference type="InterPro" id="IPR005828">
    <property type="entry name" value="MFS_sugar_transport-like"/>
</dbReference>
<evidence type="ECO:0000256" key="1">
    <source>
        <dbReference type="ARBA" id="ARBA00004651"/>
    </source>
</evidence>
<evidence type="ECO:0000313" key="11">
    <source>
        <dbReference type="Proteomes" id="UP000040088"/>
    </source>
</evidence>
<dbReference type="Pfam" id="PF00083">
    <property type="entry name" value="Sugar_tr"/>
    <property type="match status" value="1"/>
</dbReference>
<feature type="transmembrane region" description="Helical" evidence="8">
    <location>
        <begin position="175"/>
        <end position="194"/>
    </location>
</feature>
<sequence length="403" mass="44460">MKWTFRLGALAGNALEYYDIAVFAAISVYLTAELERQGYEQATQMVWGIFALRFIIRPIGGYIIGRYADKAGRKSALILTSLVSGSATLCMALLPITLLGAYTPLAILVLQMALSFSYAGEWPTLTTYLFNDAGNNERGRLSALIVGSAIIGVIVSLLLVLVLERTLEPVTMQTVGWRIPLLLGVVNIAFSFWFRARLPIQSTVSDYYRHVNWRKVCQIFLITIPVSVVFYAQHTASSLIRDSLQLGGFKSFYAIISSSLILFFMLICGWLTDKYSSSIKVLNAGIWGMILFSVPLYYVMRSNMIELILLTQLIITIITAMISGTAASVLADVAEGHTTTLSMGYNIASTLAGGLTPLIISYLVTYDLIYAGAYIALSGFSLLLSHWLFKPDVSYQRKTESVD</sequence>
<organism evidence="10 11">
    <name type="scientific">Yersinia aleksiciae</name>
    <dbReference type="NCBI Taxonomy" id="263819"/>
    <lineage>
        <taxon>Bacteria</taxon>
        <taxon>Pseudomonadati</taxon>
        <taxon>Pseudomonadota</taxon>
        <taxon>Gammaproteobacteria</taxon>
        <taxon>Enterobacterales</taxon>
        <taxon>Yersiniaceae</taxon>
        <taxon>Yersinia</taxon>
    </lineage>
</organism>
<feature type="transmembrane region" description="Helical" evidence="8">
    <location>
        <begin position="141"/>
        <end position="163"/>
    </location>
</feature>
<evidence type="ECO:0000256" key="6">
    <source>
        <dbReference type="ARBA" id="ARBA00022989"/>
    </source>
</evidence>
<keyword evidence="5" id="KW-0769">Symport</keyword>
<feature type="transmembrane region" description="Helical" evidence="8">
    <location>
        <begin position="102"/>
        <end position="120"/>
    </location>
</feature>
<dbReference type="GO" id="GO:0015293">
    <property type="term" value="F:symporter activity"/>
    <property type="evidence" value="ECO:0007669"/>
    <property type="project" value="UniProtKB-KW"/>
</dbReference>
<dbReference type="EMBL" id="CQEM01000002">
    <property type="protein sequence ID" value="CNK64997.1"/>
    <property type="molecule type" value="Genomic_DNA"/>
</dbReference>
<dbReference type="PANTHER" id="PTHR43528">
    <property type="entry name" value="ALPHA-KETOGLUTARATE PERMEASE"/>
    <property type="match status" value="1"/>
</dbReference>
<feature type="transmembrane region" description="Helical" evidence="8">
    <location>
        <begin position="44"/>
        <end position="64"/>
    </location>
</feature>
<reference evidence="11" key="1">
    <citation type="submission" date="2015-03" db="EMBL/GenBank/DDBJ databases">
        <authorList>
            <consortium name="Pathogen Informatics"/>
        </authorList>
    </citation>
    <scope>NUCLEOTIDE SEQUENCE [LARGE SCALE GENOMIC DNA]</scope>
    <source>
        <strain evidence="11">IP27925</strain>
    </source>
</reference>
<keyword evidence="7 8" id="KW-0472">Membrane</keyword>
<feature type="transmembrane region" description="Helical" evidence="8">
    <location>
        <begin position="76"/>
        <end position="96"/>
    </location>
</feature>
<comment type="subcellular location">
    <subcellularLocation>
        <location evidence="1">Cell membrane</location>
        <topology evidence="1">Multi-pass membrane protein</topology>
    </subcellularLocation>
</comment>
<evidence type="ECO:0000256" key="4">
    <source>
        <dbReference type="ARBA" id="ARBA00022692"/>
    </source>
</evidence>
<protein>
    <submittedName>
        <fullName evidence="10">Proline/glycine betaine transporter</fullName>
    </submittedName>
</protein>
<evidence type="ECO:0000256" key="7">
    <source>
        <dbReference type="ARBA" id="ARBA00023136"/>
    </source>
</evidence>
<evidence type="ECO:0000259" key="9">
    <source>
        <dbReference type="PROSITE" id="PS50850"/>
    </source>
</evidence>
<feature type="transmembrane region" description="Helical" evidence="8">
    <location>
        <begin position="252"/>
        <end position="272"/>
    </location>
</feature>
<dbReference type="AlphaFoldDB" id="A0A0T9T6Q1"/>
<dbReference type="Proteomes" id="UP000040088">
    <property type="component" value="Unassembled WGS sequence"/>
</dbReference>
<dbReference type="InterPro" id="IPR005829">
    <property type="entry name" value="Sugar_transporter_CS"/>
</dbReference>
<dbReference type="GO" id="GO:0005886">
    <property type="term" value="C:plasma membrane"/>
    <property type="evidence" value="ECO:0007669"/>
    <property type="project" value="UniProtKB-SubCell"/>
</dbReference>
<dbReference type="SUPFAM" id="SSF103473">
    <property type="entry name" value="MFS general substrate transporter"/>
    <property type="match status" value="1"/>
</dbReference>
<feature type="transmembrane region" description="Helical" evidence="8">
    <location>
        <begin position="215"/>
        <end position="232"/>
    </location>
</feature>
<name>A0A0T9T6Q1_YERAE</name>
<dbReference type="Gene3D" id="1.20.1250.20">
    <property type="entry name" value="MFS general substrate transporter like domains"/>
    <property type="match status" value="2"/>
</dbReference>
<dbReference type="PROSITE" id="PS50850">
    <property type="entry name" value="MFS"/>
    <property type="match status" value="1"/>
</dbReference>
<dbReference type="InterPro" id="IPR020846">
    <property type="entry name" value="MFS_dom"/>
</dbReference>
<dbReference type="PANTHER" id="PTHR43528:SF1">
    <property type="entry name" value="ALPHA-KETOGLUTARATE PERMEASE"/>
    <property type="match status" value="1"/>
</dbReference>
<evidence type="ECO:0000256" key="8">
    <source>
        <dbReference type="SAM" id="Phobius"/>
    </source>
</evidence>
<feature type="transmembrane region" description="Helical" evidence="8">
    <location>
        <begin position="369"/>
        <end position="389"/>
    </location>
</feature>
<evidence type="ECO:0000256" key="3">
    <source>
        <dbReference type="ARBA" id="ARBA00022475"/>
    </source>
</evidence>
<evidence type="ECO:0000256" key="5">
    <source>
        <dbReference type="ARBA" id="ARBA00022847"/>
    </source>
</evidence>
<evidence type="ECO:0000313" key="10">
    <source>
        <dbReference type="EMBL" id="CNK64997.1"/>
    </source>
</evidence>
<dbReference type="RefSeq" id="WP_050124988.1">
    <property type="nucleotide sequence ID" value="NZ_CQEM01000002.1"/>
</dbReference>